<accession>A0ABP6VVN0</accession>
<gene>
    <name evidence="3" type="ORF">GCM10022419_020170</name>
</gene>
<comment type="caution">
    <text evidence="3">The sequence shown here is derived from an EMBL/GenBank/DDBJ whole genome shotgun (WGS) entry which is preliminary data.</text>
</comment>
<reference evidence="4" key="1">
    <citation type="journal article" date="2019" name="Int. J. Syst. Evol. Microbiol.">
        <title>The Global Catalogue of Microorganisms (GCM) 10K type strain sequencing project: providing services to taxonomists for standard genome sequencing and annotation.</title>
        <authorList>
            <consortium name="The Broad Institute Genomics Platform"/>
            <consortium name="The Broad Institute Genome Sequencing Center for Infectious Disease"/>
            <person name="Wu L."/>
            <person name="Ma J."/>
        </authorList>
    </citation>
    <scope>NUCLEOTIDE SEQUENCE [LARGE SCALE GENOMIC DNA]</scope>
    <source>
        <strain evidence="4">JCM 17326</strain>
    </source>
</reference>
<keyword evidence="1" id="KW-0022">Alpha-amylase inhibitor</keyword>
<dbReference type="InterPro" id="IPR000833">
    <property type="entry name" value="A-amylase_inhib"/>
</dbReference>
<keyword evidence="2" id="KW-0732">Signal</keyword>
<organism evidence="3 4">
    <name type="scientific">Nonomuraea rosea</name>
    <dbReference type="NCBI Taxonomy" id="638574"/>
    <lineage>
        <taxon>Bacteria</taxon>
        <taxon>Bacillati</taxon>
        <taxon>Actinomycetota</taxon>
        <taxon>Actinomycetes</taxon>
        <taxon>Streptosporangiales</taxon>
        <taxon>Streptosporangiaceae</taxon>
        <taxon>Nonomuraea</taxon>
    </lineage>
</organism>
<dbReference type="InterPro" id="IPR036379">
    <property type="entry name" value="A-amylase_inhib_sf"/>
</dbReference>
<dbReference type="SMART" id="SM00783">
    <property type="entry name" value="A_amylase_inhib"/>
    <property type="match status" value="1"/>
</dbReference>
<dbReference type="SUPFAM" id="SSF49498">
    <property type="entry name" value="alpha-Amylase inhibitor tendamistat"/>
    <property type="match status" value="1"/>
</dbReference>
<proteinExistence type="predicted"/>
<evidence type="ECO:0008006" key="5">
    <source>
        <dbReference type="Google" id="ProtNLM"/>
    </source>
</evidence>
<evidence type="ECO:0000313" key="3">
    <source>
        <dbReference type="EMBL" id="GAA3540066.1"/>
    </source>
</evidence>
<sequence length="105" mass="11091">MNIRAGFRALTVAAGAAILLIAGSGAASADPVEAETAISCVKKIDSGRYDIIYPWVQVKNGCAWTYDVKVIWNNGPDSPCKELSPGETLKSISSPGASYQRVDLC</sequence>
<feature type="signal peptide" evidence="2">
    <location>
        <begin position="1"/>
        <end position="29"/>
    </location>
</feature>
<evidence type="ECO:0000313" key="4">
    <source>
        <dbReference type="Proteomes" id="UP001500630"/>
    </source>
</evidence>
<evidence type="ECO:0000256" key="1">
    <source>
        <dbReference type="ARBA" id="ARBA00022579"/>
    </source>
</evidence>
<protein>
    <recommendedName>
        <fullName evidence="5">Alpha-amylase</fullName>
    </recommendedName>
</protein>
<evidence type="ECO:0000256" key="2">
    <source>
        <dbReference type="SAM" id="SignalP"/>
    </source>
</evidence>
<dbReference type="EMBL" id="BAABDQ010000003">
    <property type="protein sequence ID" value="GAA3540066.1"/>
    <property type="molecule type" value="Genomic_DNA"/>
</dbReference>
<feature type="chain" id="PRO_5045352464" description="Alpha-amylase" evidence="2">
    <location>
        <begin position="30"/>
        <end position="105"/>
    </location>
</feature>
<dbReference type="Proteomes" id="UP001500630">
    <property type="component" value="Unassembled WGS sequence"/>
</dbReference>
<dbReference type="Pfam" id="PF01356">
    <property type="entry name" value="A_amylase_inhib"/>
    <property type="match status" value="1"/>
</dbReference>
<keyword evidence="4" id="KW-1185">Reference proteome</keyword>
<dbReference type="Gene3D" id="2.60.40.20">
    <property type="entry name" value="Alpha-amylase inhibitor"/>
    <property type="match status" value="1"/>
</dbReference>
<dbReference type="RefSeq" id="WP_345560464.1">
    <property type="nucleotide sequence ID" value="NZ_BAABDQ010000003.1"/>
</dbReference>
<name>A0ABP6VVN0_9ACTN</name>